<comment type="caution">
    <text evidence="2">The sequence shown here is derived from an EMBL/GenBank/DDBJ whole genome shotgun (WGS) entry which is preliminary data.</text>
</comment>
<feature type="transmembrane region" description="Helical" evidence="1">
    <location>
        <begin position="6"/>
        <end position="29"/>
    </location>
</feature>
<dbReference type="EMBL" id="JADWYR010000001">
    <property type="protein sequence ID" value="MBG9375182.1"/>
    <property type="molecule type" value="Genomic_DNA"/>
</dbReference>
<keyword evidence="1" id="KW-0812">Transmembrane</keyword>
<name>A0A931E300_9BACT</name>
<reference evidence="2" key="1">
    <citation type="submission" date="2020-11" db="EMBL/GenBank/DDBJ databases">
        <title>Bacterial whole genome sequence for Panacibacter sp. DH6.</title>
        <authorList>
            <person name="Le V."/>
            <person name="Ko S."/>
            <person name="Ahn C.-Y."/>
            <person name="Oh H.-M."/>
        </authorList>
    </citation>
    <scope>NUCLEOTIDE SEQUENCE</scope>
    <source>
        <strain evidence="2">DH6</strain>
    </source>
</reference>
<evidence type="ECO:0000256" key="1">
    <source>
        <dbReference type="SAM" id="Phobius"/>
    </source>
</evidence>
<keyword evidence="1" id="KW-0472">Membrane</keyword>
<evidence type="ECO:0000313" key="2">
    <source>
        <dbReference type="EMBL" id="MBG9375182.1"/>
    </source>
</evidence>
<gene>
    <name evidence="2" type="ORF">I5907_03000</name>
</gene>
<protein>
    <submittedName>
        <fullName evidence="2">Uncharacterized protein</fullName>
    </submittedName>
</protein>
<proteinExistence type="predicted"/>
<keyword evidence="3" id="KW-1185">Reference proteome</keyword>
<sequence>MLSLFSSITLALMLVTFLLKMAFILHYGLRRNNQLIEHSLLFLFSRAEIKNSFYKPVTRYMRASNRITYAFYLLVPVYCIIKFFELAI</sequence>
<organism evidence="2 3">
    <name type="scientific">Panacibacter microcysteis</name>
    <dbReference type="NCBI Taxonomy" id="2793269"/>
    <lineage>
        <taxon>Bacteria</taxon>
        <taxon>Pseudomonadati</taxon>
        <taxon>Bacteroidota</taxon>
        <taxon>Chitinophagia</taxon>
        <taxon>Chitinophagales</taxon>
        <taxon>Chitinophagaceae</taxon>
        <taxon>Panacibacter</taxon>
    </lineage>
</organism>
<dbReference type="RefSeq" id="WP_196989245.1">
    <property type="nucleotide sequence ID" value="NZ_JADWYR010000001.1"/>
</dbReference>
<dbReference type="Proteomes" id="UP000628448">
    <property type="component" value="Unassembled WGS sequence"/>
</dbReference>
<keyword evidence="1" id="KW-1133">Transmembrane helix</keyword>
<feature type="transmembrane region" description="Helical" evidence="1">
    <location>
        <begin position="69"/>
        <end position="87"/>
    </location>
</feature>
<evidence type="ECO:0000313" key="3">
    <source>
        <dbReference type="Proteomes" id="UP000628448"/>
    </source>
</evidence>
<dbReference type="AlphaFoldDB" id="A0A931E300"/>
<accession>A0A931E300</accession>